<protein>
    <submittedName>
        <fullName evidence="10">Adiponectin receptor protein</fullName>
    </submittedName>
</protein>
<keyword evidence="9" id="KW-1185">Reference proteome</keyword>
<feature type="transmembrane region" description="Helical" evidence="8">
    <location>
        <begin position="396"/>
        <end position="417"/>
    </location>
</feature>
<feature type="transmembrane region" description="Helical" evidence="8">
    <location>
        <begin position="429"/>
        <end position="447"/>
    </location>
</feature>
<evidence type="ECO:0000256" key="2">
    <source>
        <dbReference type="ARBA" id="ARBA00007018"/>
    </source>
</evidence>
<name>A0A7E4W3C0_PANRE</name>
<dbReference type="GO" id="GO:0005886">
    <property type="term" value="C:plasma membrane"/>
    <property type="evidence" value="ECO:0007669"/>
    <property type="project" value="TreeGrafter"/>
</dbReference>
<dbReference type="Pfam" id="PF03006">
    <property type="entry name" value="HlyIII"/>
    <property type="match status" value="1"/>
</dbReference>
<feature type="compositionally biased region" description="Basic and acidic residues" evidence="7">
    <location>
        <begin position="14"/>
        <end position="24"/>
    </location>
</feature>
<feature type="binding site" evidence="6">
    <location>
        <position position="320"/>
    </location>
    <ligand>
        <name>Zn(2+)</name>
        <dbReference type="ChEBI" id="CHEBI:29105"/>
    </ligand>
</feature>
<evidence type="ECO:0000256" key="1">
    <source>
        <dbReference type="ARBA" id="ARBA00004141"/>
    </source>
</evidence>
<evidence type="ECO:0000256" key="6">
    <source>
        <dbReference type="PIRSR" id="PIRSR604254-1"/>
    </source>
</evidence>
<feature type="binding site" evidence="6">
    <location>
        <position position="466"/>
    </location>
    <ligand>
        <name>Zn(2+)</name>
        <dbReference type="ChEBI" id="CHEBI:29105"/>
    </ligand>
</feature>
<dbReference type="GO" id="GO:0046872">
    <property type="term" value="F:metal ion binding"/>
    <property type="evidence" value="ECO:0007669"/>
    <property type="project" value="UniProtKB-KW"/>
</dbReference>
<reference evidence="9" key="1">
    <citation type="journal article" date="2013" name="Genetics">
        <title>The draft genome and transcriptome of Panagrellus redivivus are shaped by the harsh demands of a free-living lifestyle.</title>
        <authorList>
            <person name="Srinivasan J."/>
            <person name="Dillman A.R."/>
            <person name="Macchietto M.G."/>
            <person name="Heikkinen L."/>
            <person name="Lakso M."/>
            <person name="Fracchia K.M."/>
            <person name="Antoshechkin I."/>
            <person name="Mortazavi A."/>
            <person name="Wong G."/>
            <person name="Sternberg P.W."/>
        </authorList>
    </citation>
    <scope>NUCLEOTIDE SEQUENCE [LARGE SCALE GENOMIC DNA]</scope>
    <source>
        <strain evidence="9">MT8872</strain>
    </source>
</reference>
<feature type="transmembrane region" description="Helical" evidence="8">
    <location>
        <begin position="300"/>
        <end position="322"/>
    </location>
</feature>
<feature type="binding site" evidence="6">
    <location>
        <position position="470"/>
    </location>
    <ligand>
        <name>Zn(2+)</name>
        <dbReference type="ChEBI" id="CHEBI:29105"/>
    </ligand>
</feature>
<proteinExistence type="inferred from homology"/>
<keyword evidence="5 8" id="KW-0472">Membrane</keyword>
<keyword evidence="6" id="KW-0479">Metal-binding</keyword>
<accession>A0A7E4W3C0</accession>
<keyword evidence="4 8" id="KW-1133">Transmembrane helix</keyword>
<comment type="subcellular location">
    <subcellularLocation>
        <location evidence="1">Membrane</location>
        <topology evidence="1">Multi-pass membrane protein</topology>
    </subcellularLocation>
</comment>
<evidence type="ECO:0000313" key="9">
    <source>
        <dbReference type="Proteomes" id="UP000492821"/>
    </source>
</evidence>
<reference evidence="10" key="2">
    <citation type="submission" date="2020-10" db="UniProtKB">
        <authorList>
            <consortium name="WormBaseParasite"/>
        </authorList>
    </citation>
    <scope>IDENTIFICATION</scope>
</reference>
<dbReference type="AlphaFoldDB" id="A0A7E4W3C0"/>
<feature type="region of interest" description="Disordered" evidence="7">
    <location>
        <begin position="1"/>
        <end position="37"/>
    </location>
</feature>
<evidence type="ECO:0000256" key="3">
    <source>
        <dbReference type="ARBA" id="ARBA00022692"/>
    </source>
</evidence>
<evidence type="ECO:0000256" key="4">
    <source>
        <dbReference type="ARBA" id="ARBA00022989"/>
    </source>
</evidence>
<feature type="transmembrane region" description="Helical" evidence="8">
    <location>
        <begin position="467"/>
        <end position="484"/>
    </location>
</feature>
<evidence type="ECO:0000313" key="10">
    <source>
        <dbReference type="WBParaSite" id="Pan_g5606.t1"/>
    </source>
</evidence>
<dbReference type="GO" id="GO:0038023">
    <property type="term" value="F:signaling receptor activity"/>
    <property type="evidence" value="ECO:0007669"/>
    <property type="project" value="TreeGrafter"/>
</dbReference>
<dbReference type="PANTHER" id="PTHR20855">
    <property type="entry name" value="ADIPOR/PROGESTIN RECEPTOR-RELATED"/>
    <property type="match status" value="1"/>
</dbReference>
<feature type="transmembrane region" description="Helical" evidence="8">
    <location>
        <begin position="269"/>
        <end position="288"/>
    </location>
</feature>
<dbReference type="PANTHER" id="PTHR20855:SF52">
    <property type="entry name" value="ADIPONECTIN RECEPTOR PROTEIN"/>
    <property type="match status" value="1"/>
</dbReference>
<feature type="compositionally biased region" description="Polar residues" evidence="7">
    <location>
        <begin position="99"/>
        <end position="111"/>
    </location>
</feature>
<keyword evidence="6" id="KW-0862">Zinc</keyword>
<dbReference type="WBParaSite" id="Pan_g5606.t1">
    <property type="protein sequence ID" value="Pan_g5606.t1"/>
    <property type="gene ID" value="Pan_g5606"/>
</dbReference>
<organism evidence="9 10">
    <name type="scientific">Panagrellus redivivus</name>
    <name type="common">Microworm</name>
    <dbReference type="NCBI Taxonomy" id="6233"/>
    <lineage>
        <taxon>Eukaryota</taxon>
        <taxon>Metazoa</taxon>
        <taxon>Ecdysozoa</taxon>
        <taxon>Nematoda</taxon>
        <taxon>Chromadorea</taxon>
        <taxon>Rhabditida</taxon>
        <taxon>Tylenchina</taxon>
        <taxon>Panagrolaimomorpha</taxon>
        <taxon>Panagrolaimoidea</taxon>
        <taxon>Panagrolaimidae</taxon>
        <taxon>Panagrellus</taxon>
    </lineage>
</organism>
<feature type="transmembrane region" description="Helical" evidence="8">
    <location>
        <begin position="364"/>
        <end position="384"/>
    </location>
</feature>
<evidence type="ECO:0000256" key="8">
    <source>
        <dbReference type="SAM" id="Phobius"/>
    </source>
</evidence>
<dbReference type="InterPro" id="IPR004254">
    <property type="entry name" value="AdipoR/HlyIII-related"/>
</dbReference>
<evidence type="ECO:0000256" key="5">
    <source>
        <dbReference type="ARBA" id="ARBA00023136"/>
    </source>
</evidence>
<dbReference type="GO" id="GO:0033211">
    <property type="term" value="P:adiponectin-activated signaling pathway"/>
    <property type="evidence" value="ECO:0007669"/>
    <property type="project" value="TreeGrafter"/>
</dbReference>
<comment type="similarity">
    <text evidence="2">Belongs to the ADIPOR family.</text>
</comment>
<evidence type="ECO:0000256" key="7">
    <source>
        <dbReference type="SAM" id="MobiDB-lite"/>
    </source>
</evidence>
<feature type="region of interest" description="Disordered" evidence="7">
    <location>
        <begin position="99"/>
        <end position="126"/>
    </location>
</feature>
<sequence length="520" mass="58913">MDNDPPKTPPTDANSDKDKERKPSGVDPTITPAPAEDLPYPLDIVVHKINQAVLNRNDDDSDDDAVNEVNYELKKEGFKITNKDYGADCVYTAEASASQVSTTDSVPNPSISGRAPSSKFRKGHRRAWSMPNANRDKAVLIVADDSIVDEDGDREKHLVRYRLHPYRTDDERSAVAVNDFIQASNFDMHLPLDDAELDEDQMCFGGASKGPVSVMKRIWEATWKAQSFDLLPAWLQDNEYLRSGHRPPLPSFVTCFQSIFEFHTETGNIWTHLYGCLAFVGVAVYFMFRPTWQVSWMEKFIFSFFFIGAICCLGLSCCFHTVQCHSIGVGKLFSKLDYSGITMLIVGSFIPWIYYGFYCRSLPMVIYMTMITVLGIAALIVSLWDKFAEPAYRPVRAIVFVCMGLSSVVPAAHMLFIDGTEFMFNTASLHWLLLMGAFYLTGAALYASRFPERFFPGKCDYVFQSHQLFHTFVVIAAYIHFHGITEMAMKRLQLGSCIEQMTERFGIDEPTFMDRLIRPH</sequence>
<dbReference type="Proteomes" id="UP000492821">
    <property type="component" value="Unassembled WGS sequence"/>
</dbReference>
<feature type="transmembrane region" description="Helical" evidence="8">
    <location>
        <begin position="338"/>
        <end position="357"/>
    </location>
</feature>
<keyword evidence="3 8" id="KW-0812">Transmembrane</keyword>